<keyword evidence="3" id="KW-0804">Transcription</keyword>
<accession>A0A644SYI6</accession>
<name>A0A644SYI6_9ZZZZ</name>
<proteinExistence type="predicted"/>
<evidence type="ECO:0000256" key="1">
    <source>
        <dbReference type="ARBA" id="ARBA00023015"/>
    </source>
</evidence>
<reference evidence="5" key="1">
    <citation type="submission" date="2019-08" db="EMBL/GenBank/DDBJ databases">
        <authorList>
            <person name="Kucharzyk K."/>
            <person name="Murdoch R.W."/>
            <person name="Higgins S."/>
            <person name="Loffler F."/>
        </authorList>
    </citation>
    <scope>NUCLEOTIDE SEQUENCE</scope>
</reference>
<dbReference type="InterPro" id="IPR036390">
    <property type="entry name" value="WH_DNA-bd_sf"/>
</dbReference>
<dbReference type="PANTHER" id="PTHR43537:SF24">
    <property type="entry name" value="GLUCONATE OPERON TRANSCRIPTIONAL REPRESSOR"/>
    <property type="match status" value="1"/>
</dbReference>
<dbReference type="SUPFAM" id="SSF48008">
    <property type="entry name" value="GntR ligand-binding domain-like"/>
    <property type="match status" value="1"/>
</dbReference>
<evidence type="ECO:0000313" key="5">
    <source>
        <dbReference type="EMBL" id="MPL59758.1"/>
    </source>
</evidence>
<evidence type="ECO:0000259" key="4">
    <source>
        <dbReference type="PROSITE" id="PS50949"/>
    </source>
</evidence>
<evidence type="ECO:0000256" key="3">
    <source>
        <dbReference type="ARBA" id="ARBA00023163"/>
    </source>
</evidence>
<feature type="domain" description="HTH gntR-type" evidence="4">
    <location>
        <begin position="12"/>
        <end position="79"/>
    </location>
</feature>
<dbReference type="InterPro" id="IPR036388">
    <property type="entry name" value="WH-like_DNA-bd_sf"/>
</dbReference>
<dbReference type="Gene3D" id="1.10.10.10">
    <property type="entry name" value="Winged helix-like DNA-binding domain superfamily/Winged helix DNA-binding domain"/>
    <property type="match status" value="1"/>
</dbReference>
<dbReference type="GO" id="GO:0003700">
    <property type="term" value="F:DNA-binding transcription factor activity"/>
    <property type="evidence" value="ECO:0007669"/>
    <property type="project" value="InterPro"/>
</dbReference>
<keyword evidence="2" id="KW-0238">DNA-binding</keyword>
<dbReference type="SMART" id="SM00895">
    <property type="entry name" value="FCD"/>
    <property type="match status" value="1"/>
</dbReference>
<dbReference type="PROSITE" id="PS50949">
    <property type="entry name" value="HTH_GNTR"/>
    <property type="match status" value="1"/>
</dbReference>
<evidence type="ECO:0000256" key="2">
    <source>
        <dbReference type="ARBA" id="ARBA00023125"/>
    </source>
</evidence>
<dbReference type="Pfam" id="PF00392">
    <property type="entry name" value="GntR"/>
    <property type="match status" value="1"/>
</dbReference>
<dbReference type="InterPro" id="IPR008920">
    <property type="entry name" value="TF_FadR/GntR_C"/>
</dbReference>
<dbReference type="Pfam" id="PF07729">
    <property type="entry name" value="FCD"/>
    <property type="match status" value="1"/>
</dbReference>
<dbReference type="CDD" id="cd07377">
    <property type="entry name" value="WHTH_GntR"/>
    <property type="match status" value="1"/>
</dbReference>
<protein>
    <submittedName>
        <fullName evidence="5">HTH-type transcriptional repressor RspR</fullName>
    </submittedName>
</protein>
<dbReference type="AlphaFoldDB" id="A0A644SYI6"/>
<dbReference type="InterPro" id="IPR000524">
    <property type="entry name" value="Tscrpt_reg_HTH_GntR"/>
</dbReference>
<dbReference type="InterPro" id="IPR011711">
    <property type="entry name" value="GntR_C"/>
</dbReference>
<gene>
    <name evidence="5" type="primary">rspR_1</name>
    <name evidence="5" type="ORF">SDC9_05313</name>
</gene>
<comment type="caution">
    <text evidence="5">The sequence shown here is derived from an EMBL/GenBank/DDBJ whole genome shotgun (WGS) entry which is preliminary data.</text>
</comment>
<dbReference type="SMART" id="SM00345">
    <property type="entry name" value="HTH_GNTR"/>
    <property type="match status" value="1"/>
</dbReference>
<organism evidence="5">
    <name type="scientific">bioreactor metagenome</name>
    <dbReference type="NCBI Taxonomy" id="1076179"/>
    <lineage>
        <taxon>unclassified sequences</taxon>
        <taxon>metagenomes</taxon>
        <taxon>ecological metagenomes</taxon>
    </lineage>
</organism>
<keyword evidence="1" id="KW-0805">Transcription regulation</keyword>
<dbReference type="GO" id="GO:0003677">
    <property type="term" value="F:DNA binding"/>
    <property type="evidence" value="ECO:0007669"/>
    <property type="project" value="UniProtKB-KW"/>
</dbReference>
<dbReference type="EMBL" id="VSSQ01000010">
    <property type="protein sequence ID" value="MPL59758.1"/>
    <property type="molecule type" value="Genomic_DNA"/>
</dbReference>
<sequence>MDDKEFIAIERRSLAEQVYLHLCNSISSGKFKYGQTISTKKLSEELKVSMMPIREALKRLEMDGVVEIRPRSMCLLRKPTKKTILSAIDVRELLEVYCVKAIYSTIEGSRLSELRKIIDSMRMLMEKEPIDLKKYIRYDGQFHKALCDLVDNEFVSKSYKELNIHLNMNYMYDIGIKPNVSQTFIDHVDLVEALAKHSPAAVDIIEKHLRISRQNILSGEFFTSRETAAEA</sequence>
<dbReference type="Gene3D" id="1.20.120.530">
    <property type="entry name" value="GntR ligand-binding domain-like"/>
    <property type="match status" value="1"/>
</dbReference>
<dbReference type="SUPFAM" id="SSF46785">
    <property type="entry name" value="Winged helix' DNA-binding domain"/>
    <property type="match status" value="1"/>
</dbReference>
<dbReference type="PANTHER" id="PTHR43537">
    <property type="entry name" value="TRANSCRIPTIONAL REGULATOR, GNTR FAMILY"/>
    <property type="match status" value="1"/>
</dbReference>